<dbReference type="Proteomes" id="UP000297617">
    <property type="component" value="Unassembled WGS sequence"/>
</dbReference>
<organism evidence="1 2">
    <name type="scientific">Leptospira bouyouniensis</name>
    <dbReference type="NCBI Taxonomy" id="2484911"/>
    <lineage>
        <taxon>Bacteria</taxon>
        <taxon>Pseudomonadati</taxon>
        <taxon>Spirochaetota</taxon>
        <taxon>Spirochaetia</taxon>
        <taxon>Leptospirales</taxon>
        <taxon>Leptospiraceae</taxon>
        <taxon>Leptospira</taxon>
    </lineage>
</organism>
<dbReference type="EMBL" id="RQFD01000006">
    <property type="protein sequence ID" value="TGK51717.1"/>
    <property type="molecule type" value="Genomic_DNA"/>
</dbReference>
<comment type="caution">
    <text evidence="1">The sequence shown here is derived from an EMBL/GenBank/DDBJ whole genome shotgun (WGS) entry which is preliminary data.</text>
</comment>
<name>A0ABY2L7M2_9LEPT</name>
<dbReference type="NCBIfam" id="TIGR04388">
    <property type="entry name" value="Lepto_longest"/>
    <property type="match status" value="1"/>
</dbReference>
<keyword evidence="2" id="KW-1185">Reference proteome</keyword>
<protein>
    <submittedName>
        <fullName evidence="1">TIGR04388 family protein</fullName>
    </submittedName>
</protein>
<dbReference type="InterPro" id="IPR030885">
    <property type="entry name" value="Lepto_longest"/>
</dbReference>
<gene>
    <name evidence="1" type="ORF">EHQ10_05870</name>
</gene>
<reference evidence="2" key="1">
    <citation type="journal article" date="2019" name="PLoS Negl. Trop. Dis.">
        <title>Revisiting the worldwide diversity of Leptospira species in the environment.</title>
        <authorList>
            <person name="Vincent A.T."/>
            <person name="Schiettekatte O."/>
            <person name="Bourhy P."/>
            <person name="Veyrier F.J."/>
            <person name="Picardeau M."/>
        </authorList>
    </citation>
    <scope>NUCLEOTIDE SEQUENCE [LARGE SCALE GENOMIC DNA]</scope>
    <source>
        <strain evidence="2">201800295</strain>
    </source>
</reference>
<sequence>MQLQRRRIEPVIRTREYGVLTRIQATLGILSVFCMLLSTPNTLTSQEIIPDLQTSEYDRQFMNQFYGQVYFQNNLTSWTNHVESYVGTARAAWEASVDAAINSYVDSITTSDSFNTVEAYKDYVLKEMQSQKSQALLNWEDEANRHFLENQSEFVTKLNTNRVDSSYLSRIGQQSLYNQYLNNLTITQNLQNQVAMAASNWQNTYNQNYQQGLNDFASSITNITQQYESIKNSIAQNHSIFQQNLDTINQYKTAVINSIKGMLDNFQSDLNSGVSCNLDGGCTYHQKGGALNDAGVLLKDFLDQMRPKVESVALDPSLFFSEISSSFSTFLQAQKDIANNKYEFHESNILTYQNSTGINYDTYRNYSEADIQGLMNSIIHQQYGGGAAIFSSDSWTYEGHGGGALQAF</sequence>
<dbReference type="RefSeq" id="WP_135753561.1">
    <property type="nucleotide sequence ID" value="NZ_RQFD01000006.1"/>
</dbReference>
<evidence type="ECO:0000313" key="2">
    <source>
        <dbReference type="Proteomes" id="UP000297617"/>
    </source>
</evidence>
<accession>A0ABY2L7M2</accession>
<proteinExistence type="predicted"/>
<evidence type="ECO:0000313" key="1">
    <source>
        <dbReference type="EMBL" id="TGK51717.1"/>
    </source>
</evidence>